<dbReference type="NCBIfam" id="NF040572">
    <property type="entry name" value="heme_bind_FMP"/>
    <property type="match status" value="1"/>
</dbReference>
<dbReference type="EMBL" id="JAUKUA010000007">
    <property type="protein sequence ID" value="KAK0704292.1"/>
    <property type="molecule type" value="Genomic_DNA"/>
</dbReference>
<comment type="caution">
    <text evidence="1">The sequence shown here is derived from an EMBL/GenBank/DDBJ whole genome shotgun (WGS) entry which is preliminary data.</text>
</comment>
<protein>
    <submittedName>
        <fullName evidence="1">Uncharacterized protein</fullName>
    </submittedName>
</protein>
<name>A0AA39ZVF8_9PEZI</name>
<evidence type="ECO:0000313" key="2">
    <source>
        <dbReference type="Proteomes" id="UP001172102"/>
    </source>
</evidence>
<sequence length="468" mass="50195">MASEITPDGQVIAPLNITNPAPTFDLRGFRWGVADKLNHPTQHQHQVVPPTGEAPRLPPDHKQFDDQLGISGDERPPPLPFPLAQFKGAYAGNGFNLIFRPAPFKQLSGGPDGPNDNHLQLTLTTEQLTFGPTLGDIPNRGLGAQNDIMLGGLPYLQTIQDVTNEVTGKGDKPRTNVPNGIHFEPGMWLSVPAAETFQTSEEQKRGSIVRMASIPHGTTINAQGLIPEPVQGTHLGGRPGPPIFNDVDTTPFRFGDETAKVSFQSMDATKVNSLRTPPDLGKFNETTGTGRITTAIIKNPNIVLQDAIRGLDITETISFEVATGPPAAKLNGGGTANISFLNGKQATITNQPPGRDDSPNAHAPFMSSRFWIETVQYRVTVPKLAANETILLRPTLPEGSTAPTPQFAITAPGTGVPALTTITVPGIQIQYSQMVHLNFGPNPNLMLTWPHVSVATLVPTGPQPFQIK</sequence>
<evidence type="ECO:0000313" key="1">
    <source>
        <dbReference type="EMBL" id="KAK0704292.1"/>
    </source>
</evidence>
<dbReference type="AlphaFoldDB" id="A0AA39ZVF8"/>
<reference evidence="1" key="1">
    <citation type="submission" date="2023-06" db="EMBL/GenBank/DDBJ databases">
        <title>Genome-scale phylogeny and comparative genomics of the fungal order Sordariales.</title>
        <authorList>
            <consortium name="Lawrence Berkeley National Laboratory"/>
            <person name="Hensen N."/>
            <person name="Bonometti L."/>
            <person name="Westerberg I."/>
            <person name="Brannstrom I.O."/>
            <person name="Guillou S."/>
            <person name="Cros-Aarteil S."/>
            <person name="Calhoun S."/>
            <person name="Haridas S."/>
            <person name="Kuo A."/>
            <person name="Mondo S."/>
            <person name="Pangilinan J."/>
            <person name="Riley R."/>
            <person name="Labutti K."/>
            <person name="Andreopoulos B."/>
            <person name="Lipzen A."/>
            <person name="Chen C."/>
            <person name="Yanf M."/>
            <person name="Daum C."/>
            <person name="Ng V."/>
            <person name="Clum A."/>
            <person name="Steindorff A."/>
            <person name="Ohm R."/>
            <person name="Martin F."/>
            <person name="Silar P."/>
            <person name="Natvig D."/>
            <person name="Lalanne C."/>
            <person name="Gautier V."/>
            <person name="Ament-Velasquez S.L."/>
            <person name="Kruys A."/>
            <person name="Hutchinson M.I."/>
            <person name="Powell A.J."/>
            <person name="Barry K."/>
            <person name="Miller A.N."/>
            <person name="Grigoriev I.V."/>
            <person name="Debuchy R."/>
            <person name="Gladieux P."/>
            <person name="Thoren M.H."/>
            <person name="Johannesson H."/>
        </authorList>
    </citation>
    <scope>NUCLEOTIDE SEQUENCE</scope>
    <source>
        <strain evidence="1">SMH4607-1</strain>
    </source>
</reference>
<dbReference type="InterPro" id="IPR047975">
    <property type="entry name" value="Heme_bind_FMP"/>
</dbReference>
<proteinExistence type="predicted"/>
<accession>A0AA39ZVF8</accession>
<keyword evidence="2" id="KW-1185">Reference proteome</keyword>
<organism evidence="1 2">
    <name type="scientific">Lasiosphaeris hirsuta</name>
    <dbReference type="NCBI Taxonomy" id="260670"/>
    <lineage>
        <taxon>Eukaryota</taxon>
        <taxon>Fungi</taxon>
        <taxon>Dikarya</taxon>
        <taxon>Ascomycota</taxon>
        <taxon>Pezizomycotina</taxon>
        <taxon>Sordariomycetes</taxon>
        <taxon>Sordariomycetidae</taxon>
        <taxon>Sordariales</taxon>
        <taxon>Lasiosphaeriaceae</taxon>
        <taxon>Lasiosphaeris</taxon>
    </lineage>
</organism>
<dbReference type="Proteomes" id="UP001172102">
    <property type="component" value="Unassembled WGS sequence"/>
</dbReference>
<gene>
    <name evidence="1" type="ORF">B0H67DRAFT_347097</name>
</gene>